<evidence type="ECO:0000313" key="4">
    <source>
        <dbReference type="EMBL" id="CAD7450279.1"/>
    </source>
</evidence>
<dbReference type="SUPFAM" id="SSF51735">
    <property type="entry name" value="NAD(P)-binding Rossmann-fold domains"/>
    <property type="match status" value="1"/>
</dbReference>
<dbReference type="PANTHER" id="PTHR43115">
    <property type="entry name" value="DEHYDROGENASE/REDUCTASE SDR FAMILY MEMBER 11"/>
    <property type="match status" value="1"/>
</dbReference>
<name>A0A7R9FB65_9NEOP</name>
<dbReference type="InterPro" id="IPR020904">
    <property type="entry name" value="Sc_DH/Rdtase_CS"/>
</dbReference>
<evidence type="ECO:0008006" key="5">
    <source>
        <dbReference type="Google" id="ProtNLM"/>
    </source>
</evidence>
<keyword evidence="2" id="KW-0560">Oxidoreductase</keyword>
<evidence type="ECO:0000256" key="1">
    <source>
        <dbReference type="ARBA" id="ARBA00006484"/>
    </source>
</evidence>
<dbReference type="Gene3D" id="3.40.50.720">
    <property type="entry name" value="NAD(P)-binding Rossmann-like Domain"/>
    <property type="match status" value="1"/>
</dbReference>
<dbReference type="EMBL" id="OD574333">
    <property type="protein sequence ID" value="CAD7450279.1"/>
    <property type="molecule type" value="Genomic_DNA"/>
</dbReference>
<dbReference type="PANTHER" id="PTHR43115:SF4">
    <property type="entry name" value="DEHYDROGENASE_REDUCTASE SDR FAMILY MEMBER 11"/>
    <property type="match status" value="1"/>
</dbReference>
<accession>A0A7R9FB65</accession>
<gene>
    <name evidence="4" type="ORF">TBIB3V08_LOCUS12549</name>
</gene>
<sequence length="117" mass="12688">MQASVSLALRPSGDNEIRLNGVPSSEMNSSIGQESRDRIRSNALAPEKPYKLMKEKGVDDGHIIHINSVAGHTMVNFPGIVPYTASKHAVTVLTEGLRRELVQLGSKDQGHGEELTD</sequence>
<dbReference type="PROSITE" id="PS00061">
    <property type="entry name" value="ADH_SHORT"/>
    <property type="match status" value="1"/>
</dbReference>
<dbReference type="GO" id="GO:0016491">
    <property type="term" value="F:oxidoreductase activity"/>
    <property type="evidence" value="ECO:0007669"/>
    <property type="project" value="UniProtKB-KW"/>
</dbReference>
<proteinExistence type="inferred from homology"/>
<dbReference type="Pfam" id="PF00106">
    <property type="entry name" value="adh_short"/>
    <property type="match status" value="1"/>
</dbReference>
<feature type="compositionally biased region" description="Polar residues" evidence="3">
    <location>
        <begin position="22"/>
        <end position="33"/>
    </location>
</feature>
<evidence type="ECO:0000256" key="2">
    <source>
        <dbReference type="ARBA" id="ARBA00023002"/>
    </source>
</evidence>
<dbReference type="AlphaFoldDB" id="A0A7R9FB65"/>
<protein>
    <recommendedName>
        <fullName evidence="5">Dehydrogenase/reductase SDR family member 11</fullName>
    </recommendedName>
</protein>
<organism evidence="4">
    <name type="scientific">Timema bartmani</name>
    <dbReference type="NCBI Taxonomy" id="61472"/>
    <lineage>
        <taxon>Eukaryota</taxon>
        <taxon>Metazoa</taxon>
        <taxon>Ecdysozoa</taxon>
        <taxon>Arthropoda</taxon>
        <taxon>Hexapoda</taxon>
        <taxon>Insecta</taxon>
        <taxon>Pterygota</taxon>
        <taxon>Neoptera</taxon>
        <taxon>Polyneoptera</taxon>
        <taxon>Phasmatodea</taxon>
        <taxon>Timematodea</taxon>
        <taxon>Timematoidea</taxon>
        <taxon>Timematidae</taxon>
        <taxon>Timema</taxon>
    </lineage>
</organism>
<dbReference type="InterPro" id="IPR036291">
    <property type="entry name" value="NAD(P)-bd_dom_sf"/>
</dbReference>
<evidence type="ECO:0000256" key="3">
    <source>
        <dbReference type="SAM" id="MobiDB-lite"/>
    </source>
</evidence>
<dbReference type="InterPro" id="IPR002347">
    <property type="entry name" value="SDR_fam"/>
</dbReference>
<reference evidence="4" key="1">
    <citation type="submission" date="2020-11" db="EMBL/GenBank/DDBJ databases">
        <authorList>
            <person name="Tran Van P."/>
        </authorList>
    </citation>
    <scope>NUCLEOTIDE SEQUENCE</scope>
</reference>
<comment type="similarity">
    <text evidence="1">Belongs to the short-chain dehydrogenases/reductases (SDR) family.</text>
</comment>
<feature type="region of interest" description="Disordered" evidence="3">
    <location>
        <begin position="1"/>
        <end position="38"/>
    </location>
</feature>